<dbReference type="EMBL" id="CP046565">
    <property type="protein sequence ID" value="QJD30962.1"/>
    <property type="molecule type" value="Genomic_DNA"/>
</dbReference>
<keyword evidence="3" id="KW-1185">Reference proteome</keyword>
<dbReference type="Pfam" id="PF14338">
    <property type="entry name" value="Mrr_N"/>
    <property type="match status" value="1"/>
</dbReference>
<evidence type="ECO:0000259" key="1">
    <source>
        <dbReference type="Pfam" id="PF14338"/>
    </source>
</evidence>
<dbReference type="InterPro" id="IPR025745">
    <property type="entry name" value="Mrr-like_N_dom"/>
</dbReference>
<dbReference type="Proteomes" id="UP000503004">
    <property type="component" value="Chromosome"/>
</dbReference>
<evidence type="ECO:0000313" key="2">
    <source>
        <dbReference type="EMBL" id="QJD30962.1"/>
    </source>
</evidence>
<accession>A0A858QAJ5</accession>
<dbReference type="RefSeq" id="WP_169604235.1">
    <property type="nucleotide sequence ID" value="NZ_CP046565.1"/>
</dbReference>
<feature type="domain" description="Restriction system protein Mrr-like N-terminal" evidence="1">
    <location>
        <begin position="102"/>
        <end position="189"/>
    </location>
</feature>
<dbReference type="KEGG" id="metu:GNH96_14045"/>
<sequence>MIENNPTNVVAAFEMLLEEIEAEIDFVNRVGARAFEVRDYDKAKEALERAAHVTSFRDKADALRREWGNLFARDEEEEGVEAHAERRNLGRLRRGLRTREEAYYRPILEALESLGGSAPMTKVLDHVLQSMKGALKDVDYEPLASDPEMPRWKNAAQWARNSMVKEGLLRSDSPRGVWAISEAGIRYLRGESNG</sequence>
<reference evidence="3" key="1">
    <citation type="submission" date="2019-12" db="EMBL/GenBank/DDBJ databases">
        <authorList>
            <person name="Awala S.I."/>
            <person name="Rhee S.K."/>
        </authorList>
    </citation>
    <scope>NUCLEOTIDE SEQUENCE [LARGE SCALE GENOMIC DNA]</scope>
    <source>
        <strain evidence="3">IM1</strain>
    </source>
</reference>
<evidence type="ECO:0000313" key="3">
    <source>
        <dbReference type="Proteomes" id="UP000503004"/>
    </source>
</evidence>
<organism evidence="2 3">
    <name type="scientific">Methylococcus geothermalis</name>
    <dbReference type="NCBI Taxonomy" id="2681310"/>
    <lineage>
        <taxon>Bacteria</taxon>
        <taxon>Pseudomonadati</taxon>
        <taxon>Pseudomonadota</taxon>
        <taxon>Gammaproteobacteria</taxon>
        <taxon>Methylococcales</taxon>
        <taxon>Methylococcaceae</taxon>
        <taxon>Methylococcus</taxon>
    </lineage>
</organism>
<proteinExistence type="predicted"/>
<gene>
    <name evidence="2" type="ORF">GNH96_14045</name>
</gene>
<protein>
    <recommendedName>
        <fullName evidence="1">Restriction system protein Mrr-like N-terminal domain-containing protein</fullName>
    </recommendedName>
</protein>
<dbReference type="AlphaFoldDB" id="A0A858QAJ5"/>
<name>A0A858QAJ5_9GAMM</name>